<dbReference type="GO" id="GO:0004674">
    <property type="term" value="F:protein serine/threonine kinase activity"/>
    <property type="evidence" value="ECO:0007669"/>
    <property type="project" value="TreeGrafter"/>
</dbReference>
<dbReference type="InterPro" id="IPR002110">
    <property type="entry name" value="Ankyrin_rpt"/>
</dbReference>
<dbReference type="FunFam" id="3.30.200.20:FF:000245">
    <property type="entry name" value="Integrin-linked protein kinase"/>
    <property type="match status" value="1"/>
</dbReference>
<dbReference type="PANTHER" id="PTHR44329">
    <property type="entry name" value="SERINE/THREONINE-PROTEIN KINASE TNNI3K-RELATED"/>
    <property type="match status" value="1"/>
</dbReference>
<evidence type="ECO:0000256" key="4">
    <source>
        <dbReference type="ARBA" id="ARBA00004544"/>
    </source>
</evidence>
<dbReference type="GO" id="GO:0034446">
    <property type="term" value="P:substrate adhesion-dependent cell spreading"/>
    <property type="evidence" value="ECO:0007669"/>
    <property type="project" value="TreeGrafter"/>
</dbReference>
<dbReference type="SUPFAM" id="SSF56112">
    <property type="entry name" value="Protein kinase-like (PK-like)"/>
    <property type="match status" value="1"/>
</dbReference>
<feature type="compositionally biased region" description="Low complexity" evidence="21">
    <location>
        <begin position="112"/>
        <end position="134"/>
    </location>
</feature>
<dbReference type="Gene3D" id="1.10.510.10">
    <property type="entry name" value="Transferase(Phosphotransferase) domain 1"/>
    <property type="match status" value="1"/>
</dbReference>
<dbReference type="InterPro" id="IPR001245">
    <property type="entry name" value="Ser-Thr/Tyr_kinase_cat_dom"/>
</dbReference>
<evidence type="ECO:0000256" key="5">
    <source>
        <dbReference type="ARBA" id="ARBA00005843"/>
    </source>
</evidence>
<dbReference type="PANTHER" id="PTHR44329:SF57">
    <property type="entry name" value="INTEGRIN-LINKED PROTEIN KINASE"/>
    <property type="match status" value="1"/>
</dbReference>
<keyword evidence="10 19" id="KW-0040">ANK repeat</keyword>
<keyword evidence="11" id="KW-0472">Membrane</keyword>
<dbReference type="InterPro" id="IPR035692">
    <property type="entry name" value="PK_ILK"/>
</dbReference>
<dbReference type="InterPro" id="IPR035427">
    <property type="entry name" value="Tim10-like_dom_sf"/>
</dbReference>
<dbReference type="SUPFAM" id="SSF48403">
    <property type="entry name" value="Ankyrin repeat"/>
    <property type="match status" value="1"/>
</dbReference>
<dbReference type="InterPro" id="IPR011042">
    <property type="entry name" value="6-blade_b-propeller_TolB-like"/>
</dbReference>
<dbReference type="InterPro" id="IPR000719">
    <property type="entry name" value="Prot_kinase_dom"/>
</dbReference>
<proteinExistence type="inferred from homology"/>
<evidence type="ECO:0000256" key="2">
    <source>
        <dbReference type="ARBA" id="ARBA00004204"/>
    </source>
</evidence>
<evidence type="ECO:0000256" key="13">
    <source>
        <dbReference type="ARBA" id="ARBA00029809"/>
    </source>
</evidence>
<dbReference type="Proteomes" id="UP001239994">
    <property type="component" value="Unassembled WGS sequence"/>
</dbReference>
<organism evidence="23 24">
    <name type="scientific">Electrophorus voltai</name>
    <dbReference type="NCBI Taxonomy" id="2609070"/>
    <lineage>
        <taxon>Eukaryota</taxon>
        <taxon>Metazoa</taxon>
        <taxon>Chordata</taxon>
        <taxon>Craniata</taxon>
        <taxon>Vertebrata</taxon>
        <taxon>Euteleostomi</taxon>
        <taxon>Actinopterygii</taxon>
        <taxon>Neopterygii</taxon>
        <taxon>Teleostei</taxon>
        <taxon>Ostariophysi</taxon>
        <taxon>Gymnotiformes</taxon>
        <taxon>Gymnotoidei</taxon>
        <taxon>Gymnotidae</taxon>
        <taxon>Electrophorus</taxon>
    </lineage>
</organism>
<feature type="repeat" description="NHL" evidence="20">
    <location>
        <begin position="776"/>
        <end position="815"/>
    </location>
</feature>
<evidence type="ECO:0000256" key="10">
    <source>
        <dbReference type="ARBA" id="ARBA00023043"/>
    </source>
</evidence>
<dbReference type="Gene3D" id="1.10.287.810">
    <property type="entry name" value="Mitochondrial import inner membrane translocase subunit tim13 like domains"/>
    <property type="match status" value="1"/>
</dbReference>
<dbReference type="GO" id="GO:0009653">
    <property type="term" value="P:anatomical structure morphogenesis"/>
    <property type="evidence" value="ECO:0007669"/>
    <property type="project" value="UniProtKB-ARBA"/>
</dbReference>
<keyword evidence="8" id="KW-0732">Signal</keyword>
<comment type="caution">
    <text evidence="23">The sequence shown here is derived from an EMBL/GenBank/DDBJ whole genome shotgun (WGS) entry which is preliminary data.</text>
</comment>
<evidence type="ECO:0000256" key="21">
    <source>
        <dbReference type="SAM" id="MobiDB-lite"/>
    </source>
</evidence>
<dbReference type="FunFam" id="2.120.10.30:FF:000043">
    <property type="entry name" value="NHL repeat containing 3"/>
    <property type="match status" value="1"/>
</dbReference>
<feature type="repeat" description="ANK" evidence="19">
    <location>
        <begin position="255"/>
        <end position="287"/>
    </location>
</feature>
<feature type="repeat" description="ANK" evidence="19">
    <location>
        <begin position="189"/>
        <end position="221"/>
    </location>
</feature>
<keyword evidence="6" id="KW-1003">Cell membrane</keyword>
<dbReference type="GO" id="GO:0007160">
    <property type="term" value="P:cell-matrix adhesion"/>
    <property type="evidence" value="ECO:0007669"/>
    <property type="project" value="TreeGrafter"/>
</dbReference>
<accession>A0AAD8ZLS3</accession>
<dbReference type="Gene3D" id="1.25.40.20">
    <property type="entry name" value="Ankyrin repeat-containing domain"/>
    <property type="match status" value="1"/>
</dbReference>
<dbReference type="InterPro" id="IPR036770">
    <property type="entry name" value="Ankyrin_rpt-contain_sf"/>
</dbReference>
<evidence type="ECO:0000256" key="3">
    <source>
        <dbReference type="ARBA" id="ARBA00004510"/>
    </source>
</evidence>
<evidence type="ECO:0000313" key="23">
    <source>
        <dbReference type="EMBL" id="KAK1800408.1"/>
    </source>
</evidence>
<protein>
    <recommendedName>
        <fullName evidence="18">NHL repeat-containing protein 3</fullName>
    </recommendedName>
    <alternativeName>
        <fullName evidence="15">ILK-1</fullName>
    </alternativeName>
    <alternativeName>
        <fullName evidence="14">ILK-2</fullName>
    </alternativeName>
    <alternativeName>
        <fullName evidence="17">Inactive integrin-linked kinase</fullName>
    </alternativeName>
    <alternativeName>
        <fullName evidence="16">Scaffold protein ILK</fullName>
    </alternativeName>
    <alternativeName>
        <fullName evidence="13">p59ILK</fullName>
    </alternativeName>
</protein>
<evidence type="ECO:0000256" key="12">
    <source>
        <dbReference type="ARBA" id="ARBA00023180"/>
    </source>
</evidence>
<dbReference type="GO" id="GO:0005938">
    <property type="term" value="C:cell cortex"/>
    <property type="evidence" value="ECO:0007669"/>
    <property type="project" value="UniProtKB-SubCell"/>
</dbReference>
<dbReference type="PROSITE" id="PS50011">
    <property type="entry name" value="PROTEIN_KINASE_DOM"/>
    <property type="match status" value="1"/>
</dbReference>
<dbReference type="Pfam" id="PF07714">
    <property type="entry name" value="PK_Tyr_Ser-Thr"/>
    <property type="match status" value="1"/>
</dbReference>
<dbReference type="PROSITE" id="PS50088">
    <property type="entry name" value="ANK_REPEAT"/>
    <property type="match status" value="3"/>
</dbReference>
<evidence type="ECO:0000256" key="19">
    <source>
        <dbReference type="PROSITE-ProRule" id="PRU00023"/>
    </source>
</evidence>
<evidence type="ECO:0000256" key="9">
    <source>
        <dbReference type="ARBA" id="ARBA00022737"/>
    </source>
</evidence>
<dbReference type="InterPro" id="IPR004217">
    <property type="entry name" value="Tim10-like"/>
</dbReference>
<evidence type="ECO:0000256" key="8">
    <source>
        <dbReference type="ARBA" id="ARBA00022729"/>
    </source>
</evidence>
<dbReference type="PROSITE" id="PS51125">
    <property type="entry name" value="NHL"/>
    <property type="match status" value="1"/>
</dbReference>
<evidence type="ECO:0000256" key="15">
    <source>
        <dbReference type="ARBA" id="ARBA00030970"/>
    </source>
</evidence>
<evidence type="ECO:0000256" key="11">
    <source>
        <dbReference type="ARBA" id="ARBA00023136"/>
    </source>
</evidence>
<evidence type="ECO:0000256" key="14">
    <source>
        <dbReference type="ARBA" id="ARBA00030969"/>
    </source>
</evidence>
<dbReference type="GO" id="GO:0001725">
    <property type="term" value="C:stress fiber"/>
    <property type="evidence" value="ECO:0007669"/>
    <property type="project" value="TreeGrafter"/>
</dbReference>
<evidence type="ECO:0000256" key="18">
    <source>
        <dbReference type="ARBA" id="ARBA00071346"/>
    </source>
</evidence>
<dbReference type="FunFam" id="1.25.40.20:FF:000050">
    <property type="entry name" value="integrin-linked protein kinase"/>
    <property type="match status" value="1"/>
</dbReference>
<feature type="domain" description="Protein kinase" evidence="22">
    <location>
        <begin position="349"/>
        <end position="616"/>
    </location>
</feature>
<comment type="similarity">
    <text evidence="5">Belongs to the protein kinase superfamily. TKL Ser/Thr protein kinase family.</text>
</comment>
<dbReference type="SUPFAM" id="SSF63829">
    <property type="entry name" value="Calcium-dependent phosphotriesterase"/>
    <property type="match status" value="1"/>
</dbReference>
<dbReference type="Gene3D" id="2.120.10.30">
    <property type="entry name" value="TolB, C-terminal domain"/>
    <property type="match status" value="1"/>
</dbReference>
<feature type="repeat" description="ANK" evidence="19">
    <location>
        <begin position="222"/>
        <end position="254"/>
    </location>
</feature>
<dbReference type="GO" id="GO:0030017">
    <property type="term" value="C:sarcomere"/>
    <property type="evidence" value="ECO:0007669"/>
    <property type="project" value="UniProtKB-SubCell"/>
</dbReference>
<dbReference type="EMBL" id="JAROKS010000010">
    <property type="protein sequence ID" value="KAK1800408.1"/>
    <property type="molecule type" value="Genomic_DNA"/>
</dbReference>
<evidence type="ECO:0000256" key="7">
    <source>
        <dbReference type="ARBA" id="ARBA00022490"/>
    </source>
</evidence>
<dbReference type="SMART" id="SM00248">
    <property type="entry name" value="ANK"/>
    <property type="match status" value="3"/>
</dbReference>
<name>A0AAD8ZLS3_9TELE</name>
<feature type="compositionally biased region" description="Polar residues" evidence="21">
    <location>
        <begin position="99"/>
        <end position="111"/>
    </location>
</feature>
<dbReference type="GO" id="GO:0005886">
    <property type="term" value="C:plasma membrane"/>
    <property type="evidence" value="ECO:0007669"/>
    <property type="project" value="UniProtKB-SubCell"/>
</dbReference>
<keyword evidence="24" id="KW-1185">Reference proteome</keyword>
<dbReference type="Pfam" id="PF12796">
    <property type="entry name" value="Ank_2"/>
    <property type="match status" value="1"/>
</dbReference>
<comment type="subcellular location">
    <subcellularLocation>
        <location evidence="1">Cell membrane</location>
        <topology evidence="1">Peripheral membrane protein</topology>
    </subcellularLocation>
    <subcellularLocation>
        <location evidence="3">Cell projection</location>
        <location evidence="3">Lamellipodium</location>
    </subcellularLocation>
    <subcellularLocation>
        <location evidence="4">Cytoplasm</location>
        <location evidence="4">Cell cortex</location>
    </subcellularLocation>
    <subcellularLocation>
        <location evidence="2">Cytoplasm</location>
        <location evidence="2">Myofibril</location>
        <location evidence="2">Sarcomere</location>
    </subcellularLocation>
</comment>
<dbReference type="CDD" id="cd14057">
    <property type="entry name" value="PK_ILK"/>
    <property type="match status" value="1"/>
</dbReference>
<evidence type="ECO:0000256" key="17">
    <source>
        <dbReference type="ARBA" id="ARBA00049807"/>
    </source>
</evidence>
<dbReference type="InterPro" id="IPR011009">
    <property type="entry name" value="Kinase-like_dom_sf"/>
</dbReference>
<feature type="region of interest" description="Disordered" evidence="21">
    <location>
        <begin position="98"/>
        <end position="134"/>
    </location>
</feature>
<dbReference type="InterPro" id="IPR051681">
    <property type="entry name" value="Ser/Thr_Kinases-Pseudokinases"/>
</dbReference>
<dbReference type="GO" id="GO:0007229">
    <property type="term" value="P:integrin-mediated signaling pathway"/>
    <property type="evidence" value="ECO:0007669"/>
    <property type="project" value="TreeGrafter"/>
</dbReference>
<dbReference type="SUPFAM" id="SSF144122">
    <property type="entry name" value="Tim10-like"/>
    <property type="match status" value="1"/>
</dbReference>
<evidence type="ECO:0000313" key="24">
    <source>
        <dbReference type="Proteomes" id="UP001239994"/>
    </source>
</evidence>
<dbReference type="AlphaFoldDB" id="A0AAD8ZLS3"/>
<dbReference type="Pfam" id="PF01436">
    <property type="entry name" value="NHL"/>
    <property type="match status" value="1"/>
</dbReference>
<dbReference type="Pfam" id="PF13606">
    <property type="entry name" value="Ank_3"/>
    <property type="match status" value="1"/>
</dbReference>
<dbReference type="FunFam" id="1.10.510.10:FF:000187">
    <property type="entry name" value="integrin-linked protein kinase"/>
    <property type="match status" value="1"/>
</dbReference>
<evidence type="ECO:0000256" key="16">
    <source>
        <dbReference type="ARBA" id="ARBA00049752"/>
    </source>
</evidence>
<evidence type="ECO:0000256" key="6">
    <source>
        <dbReference type="ARBA" id="ARBA00022475"/>
    </source>
</evidence>
<dbReference type="PROSITE" id="PS50297">
    <property type="entry name" value="ANK_REP_REGION"/>
    <property type="match status" value="3"/>
</dbReference>
<evidence type="ECO:0000259" key="22">
    <source>
        <dbReference type="PROSITE" id="PS50011"/>
    </source>
</evidence>
<keyword evidence="9" id="KW-0677">Repeat</keyword>
<dbReference type="GO" id="GO:0005524">
    <property type="term" value="F:ATP binding"/>
    <property type="evidence" value="ECO:0007669"/>
    <property type="project" value="InterPro"/>
</dbReference>
<evidence type="ECO:0000256" key="20">
    <source>
        <dbReference type="PROSITE-ProRule" id="PRU00504"/>
    </source>
</evidence>
<reference evidence="23" key="1">
    <citation type="submission" date="2023-03" db="EMBL/GenBank/DDBJ databases">
        <title>Electrophorus voltai genome.</title>
        <authorList>
            <person name="Bian C."/>
        </authorList>
    </citation>
    <scope>NUCLEOTIDE SEQUENCE</scope>
    <source>
        <strain evidence="23">CB-2022</strain>
        <tissue evidence="23">Muscle</tissue>
    </source>
</reference>
<dbReference type="GO" id="GO:0005925">
    <property type="term" value="C:focal adhesion"/>
    <property type="evidence" value="ECO:0007669"/>
    <property type="project" value="TreeGrafter"/>
</dbReference>
<sequence>MDTDGQLRNLRDFLLVYNRMTEICFQRCTSNFNYRSLTMDEERCVDSCAGKLIRSNHRLMGTYVKLMPGIVKRRMEEMESKAAETAEAAAPVQPLAGTLATSEGPSAITTESPPVISSSAAPAAPSAGTAASYPSPRAILVGDEGFDQSKERRGAVMDDIFTQCREGNAVAVRLWLDNTENDLNQGDDHGFSPLHWACREGRSNVVDMLIMRGARINVMNRGDDTPLHLAASHGHRDILGKLIQCKADTNAANEHGNTPLHYACFWGHDLVAEDLVSNGAQVSICNKYGEMPLDKAKPHLRDHLKELAEKLGQSLTKVPFKDTFWKGTTRTRPRNGTLNKHAGIDYKQLSFMAKINENHSGELWKGRWQGTEIVVKVFHIRDWTTRKSRDFNEEYPKLRIFSHPNVLPMLGACQAPPAPHPVIITHWMPYGSLYNVLHEGTNFVVDQMQAVKFALDIACGMAFLHTLEPMIPRHYLNSRSIMIDEDMTARISMADVKFSFQCPGRMYSPAWMAPEALQKKPEEINRRSADMWSFAVLLWELVTREVPFADLSNMEIGMKVALEGLRPTIPPGISPHICKLMRICMNEDPAKRPKFDMISAASERRKDFHILGRPLYKLDASWPKSSEYFTGDVFGVAVNHLAGLVYVAQRGDDVPKVLVFTTDGDFMQAWNTTTLEMPHGIFLANASSDPTVWVTDVGNGPYGHTIKQYSPSGKLLQVLGSPGKAGSGLSPLQFDQPSEIFVHDPTGEIYIVDGDGGMNNRLIKLSRDLQMLWMHGEKGQGLAQFDIPHSVAVDNSQRVWVADRRNKRIQVFNSVTGDWLGSWGSCFMEDAPYSVRLTPDQKYLVVVQLNTNQVSLLDAPPVGIIGQCRVVSSIQLAEDIKPHLVDLDQRN</sequence>
<evidence type="ECO:0000256" key="1">
    <source>
        <dbReference type="ARBA" id="ARBA00004202"/>
    </source>
</evidence>
<keyword evidence="7" id="KW-0963">Cytoplasm</keyword>
<dbReference type="GO" id="GO:0030027">
    <property type="term" value="C:lamellipodium"/>
    <property type="evidence" value="ECO:0007669"/>
    <property type="project" value="UniProtKB-SubCell"/>
</dbReference>
<dbReference type="Pfam" id="PF02953">
    <property type="entry name" value="zf-Tim10_DDP"/>
    <property type="match status" value="1"/>
</dbReference>
<dbReference type="Gene3D" id="3.30.200.20">
    <property type="entry name" value="Phosphorylase Kinase, domain 1"/>
    <property type="match status" value="1"/>
</dbReference>
<feature type="non-terminal residue" evidence="23">
    <location>
        <position position="891"/>
    </location>
</feature>
<keyword evidence="12" id="KW-0325">Glycoprotein</keyword>
<gene>
    <name evidence="23" type="ORF">P4O66_005643</name>
</gene>
<dbReference type="InterPro" id="IPR001258">
    <property type="entry name" value="NHL_repeat"/>
</dbReference>